<name>A0A6C0GMD9_9BACT</name>
<keyword evidence="1" id="KW-0472">Membrane</keyword>
<keyword evidence="1" id="KW-1133">Transmembrane helix</keyword>
<evidence type="ECO:0000313" key="5">
    <source>
        <dbReference type="Proteomes" id="UP000480178"/>
    </source>
</evidence>
<keyword evidence="5" id="KW-1185">Reference proteome</keyword>
<dbReference type="PANTHER" id="PTHR30273">
    <property type="entry name" value="PERIPLASMIC SIGNAL SENSOR AND SIGMA FACTOR ACTIVATOR FECR-RELATED"/>
    <property type="match status" value="1"/>
</dbReference>
<organism evidence="4 5">
    <name type="scientific">Rhodocytophaga rosea</name>
    <dbReference type="NCBI Taxonomy" id="2704465"/>
    <lineage>
        <taxon>Bacteria</taxon>
        <taxon>Pseudomonadati</taxon>
        <taxon>Bacteroidota</taxon>
        <taxon>Cytophagia</taxon>
        <taxon>Cytophagales</taxon>
        <taxon>Rhodocytophagaceae</taxon>
        <taxon>Rhodocytophaga</taxon>
    </lineage>
</organism>
<sequence length="325" mass="36908">MTDQQLKQLLEKYQTGSCTPEEERLVQQWYESFENEEDGIQNLSEPQKAALENKIRQQIDNQLQAPSDRKIIFLQPYVRISAAAILIIFFGYFSWNWVQKERIEADFVTFASGTEIKKVILSDGSLVWLKANSQLKYPRQFEKDAKVRTVELQGEALFEVAKNPKQPFLIQCGRVQAKVLGTSFHVKQSPEKQQVAIVVLTGKVAVTNNESAEPVNSVVLEPMEMGTTSPNGFTKTRVQSTSGYIQGTSYDMHFDETPIQEVLARIERKFDVEITYPDVNRDCRITADFTDQSQEITLQLLASTLGEVSYQVKGNTILFEGKSCQ</sequence>
<gene>
    <name evidence="4" type="ORF">GXP67_20130</name>
</gene>
<dbReference type="EMBL" id="CP048222">
    <property type="protein sequence ID" value="QHT68793.1"/>
    <property type="molecule type" value="Genomic_DNA"/>
</dbReference>
<evidence type="ECO:0000256" key="1">
    <source>
        <dbReference type="SAM" id="Phobius"/>
    </source>
</evidence>
<dbReference type="InterPro" id="IPR012373">
    <property type="entry name" value="Ferrdict_sens_TM"/>
</dbReference>
<evidence type="ECO:0000259" key="2">
    <source>
        <dbReference type="Pfam" id="PF04773"/>
    </source>
</evidence>
<evidence type="ECO:0000313" key="4">
    <source>
        <dbReference type="EMBL" id="QHT68793.1"/>
    </source>
</evidence>
<dbReference type="InterPro" id="IPR032508">
    <property type="entry name" value="FecR_C"/>
</dbReference>
<accession>A0A6C0GMD9</accession>
<reference evidence="4 5" key="1">
    <citation type="submission" date="2020-01" db="EMBL/GenBank/DDBJ databases">
        <authorList>
            <person name="Kim M.K."/>
        </authorList>
    </citation>
    <scope>NUCLEOTIDE SEQUENCE [LARGE SCALE GENOMIC DNA]</scope>
    <source>
        <strain evidence="4 5">172606-1</strain>
    </source>
</reference>
<keyword evidence="1" id="KW-0812">Transmembrane</keyword>
<dbReference type="Pfam" id="PF04773">
    <property type="entry name" value="FecR"/>
    <property type="match status" value="1"/>
</dbReference>
<dbReference type="PANTHER" id="PTHR30273:SF2">
    <property type="entry name" value="PROTEIN FECR"/>
    <property type="match status" value="1"/>
</dbReference>
<dbReference type="AlphaFoldDB" id="A0A6C0GMD9"/>
<dbReference type="Proteomes" id="UP000480178">
    <property type="component" value="Chromosome"/>
</dbReference>
<proteinExistence type="predicted"/>
<protein>
    <submittedName>
        <fullName evidence="4">DUF4974 domain-containing protein</fullName>
    </submittedName>
</protein>
<feature type="domain" description="FecR protein" evidence="2">
    <location>
        <begin position="114"/>
        <end position="204"/>
    </location>
</feature>
<feature type="transmembrane region" description="Helical" evidence="1">
    <location>
        <begin position="77"/>
        <end position="95"/>
    </location>
</feature>
<feature type="domain" description="Protein FecR C-terminal" evidence="3">
    <location>
        <begin position="252"/>
        <end position="318"/>
    </location>
</feature>
<dbReference type="GO" id="GO:0016989">
    <property type="term" value="F:sigma factor antagonist activity"/>
    <property type="evidence" value="ECO:0007669"/>
    <property type="project" value="TreeGrafter"/>
</dbReference>
<dbReference type="RefSeq" id="WP_162444798.1">
    <property type="nucleotide sequence ID" value="NZ_CP048222.1"/>
</dbReference>
<dbReference type="PIRSF" id="PIRSF018266">
    <property type="entry name" value="FecR"/>
    <property type="match status" value="1"/>
</dbReference>
<dbReference type="Pfam" id="PF16344">
    <property type="entry name" value="FecR_C"/>
    <property type="match status" value="1"/>
</dbReference>
<dbReference type="KEGG" id="rhoz:GXP67_20130"/>
<dbReference type="InterPro" id="IPR006860">
    <property type="entry name" value="FecR"/>
</dbReference>
<dbReference type="Gene3D" id="3.55.50.30">
    <property type="match status" value="1"/>
</dbReference>
<dbReference type="Gene3D" id="2.60.120.1440">
    <property type="match status" value="1"/>
</dbReference>
<evidence type="ECO:0000259" key="3">
    <source>
        <dbReference type="Pfam" id="PF16344"/>
    </source>
</evidence>